<evidence type="ECO:0000256" key="13">
    <source>
        <dbReference type="ARBA" id="ARBA00065134"/>
    </source>
</evidence>
<evidence type="ECO:0000256" key="8">
    <source>
        <dbReference type="ARBA" id="ARBA00022694"/>
    </source>
</evidence>
<evidence type="ECO:0000256" key="11">
    <source>
        <dbReference type="ARBA" id="ARBA00050646"/>
    </source>
</evidence>
<evidence type="ECO:0000256" key="10">
    <source>
        <dbReference type="ARBA" id="ARBA00023242"/>
    </source>
</evidence>
<evidence type="ECO:0000256" key="4">
    <source>
        <dbReference type="ARBA" id="ARBA00022490"/>
    </source>
</evidence>
<evidence type="ECO:0000256" key="14">
    <source>
        <dbReference type="ARBA" id="ARBA00067376"/>
    </source>
</evidence>
<dbReference type="Gene3D" id="3.40.50.150">
    <property type="entry name" value="Vaccinia Virus protein VP39"/>
    <property type="match status" value="2"/>
</dbReference>
<keyword evidence="4" id="KW-0963">Cytoplasm</keyword>
<feature type="active site" description="Nucleophile" evidence="16">
    <location>
        <position position="667"/>
    </location>
</feature>
<keyword evidence="19" id="KW-1185">Reference proteome</keyword>
<dbReference type="InterPro" id="IPR029063">
    <property type="entry name" value="SAM-dependent_MTases_sf"/>
</dbReference>
<dbReference type="Proteomes" id="UP000054495">
    <property type="component" value="Unassembled WGS sequence"/>
</dbReference>
<dbReference type="PANTHER" id="PTHR22809:SF11">
    <property type="entry name" value="TRNA N(3)-METHYLCYTIDINE METHYLTRANSFERASE METTL2"/>
    <property type="match status" value="1"/>
</dbReference>
<dbReference type="InterPro" id="IPR049561">
    <property type="entry name" value="NSUN5_7_fdxn-like"/>
</dbReference>
<evidence type="ECO:0000256" key="12">
    <source>
        <dbReference type="ARBA" id="ARBA00058280"/>
    </source>
</evidence>
<dbReference type="CDD" id="cd05380">
    <property type="entry name" value="CAP_euk"/>
    <property type="match status" value="1"/>
</dbReference>
<feature type="binding site" evidence="16">
    <location>
        <position position="567"/>
    </location>
    <ligand>
        <name>S-adenosyl-L-methionine</name>
        <dbReference type="ChEBI" id="CHEBI:59789"/>
    </ligand>
</feature>
<reference evidence="18 19" key="1">
    <citation type="submission" date="2013-05" db="EMBL/GenBank/DDBJ databases">
        <title>Draft genome of the parasitic nematode Anyclostoma ceylanicum.</title>
        <authorList>
            <person name="Mitreva M."/>
        </authorList>
    </citation>
    <scope>NUCLEOTIDE SEQUENCE [LARGE SCALE GENOMIC DNA]</scope>
</reference>
<comment type="subunit">
    <text evidence="13">Monomer. Interacts with SARS1/SerRS; interaction is mediated via tRNA(Ser) and is required for N(3)-methylcytidine methylation.</text>
</comment>
<dbReference type="GO" id="GO:0005634">
    <property type="term" value="C:nucleus"/>
    <property type="evidence" value="ECO:0007669"/>
    <property type="project" value="UniProtKB-SubCell"/>
</dbReference>
<dbReference type="GO" id="GO:0052735">
    <property type="term" value="F:tRNA (cytidine-3-)-methyltransferase activity"/>
    <property type="evidence" value="ECO:0007669"/>
    <property type="project" value="UniProtKB-ARBA"/>
</dbReference>
<keyword evidence="7 16" id="KW-0949">S-adenosyl-L-methionine</keyword>
<dbReference type="Pfam" id="PF21148">
    <property type="entry name" value="NSUN5_fdxn-like"/>
    <property type="match status" value="1"/>
</dbReference>
<dbReference type="SUPFAM" id="SSF55797">
    <property type="entry name" value="PR-1-like"/>
    <property type="match status" value="1"/>
</dbReference>
<evidence type="ECO:0000313" key="19">
    <source>
        <dbReference type="Proteomes" id="UP000054495"/>
    </source>
</evidence>
<dbReference type="InterPro" id="IPR026113">
    <property type="entry name" value="METTL2/6/8-like"/>
</dbReference>
<comment type="function">
    <text evidence="12">S-adenosyl-L-methionine-dependent methyltransferase that mediates N(3)-methylcytidine modification of residue 32 of the tRNA anticodon loop of tRNA(Ser), including tRNA(Ser)(UGA) and tRNA(Ser)(GCU). Interaction with SARS1/SerRS is required for N(3)-methylcytidine methylation.</text>
</comment>
<dbReference type="SUPFAM" id="SSF53335">
    <property type="entry name" value="S-adenosyl-L-methionine-dependent methyltransferases"/>
    <property type="match status" value="2"/>
</dbReference>
<dbReference type="PRINTS" id="PR02008">
    <property type="entry name" value="RCMTFAMILY"/>
</dbReference>
<dbReference type="Pfam" id="PF13489">
    <property type="entry name" value="Methyltransf_23"/>
    <property type="match status" value="1"/>
</dbReference>
<comment type="similarity">
    <text evidence="16">Belongs to the class I-like SAM-binding methyltransferase superfamily. RsmB/NOP family.</text>
</comment>
<dbReference type="InterPro" id="IPR023267">
    <property type="entry name" value="RCMT"/>
</dbReference>
<protein>
    <recommendedName>
        <fullName evidence="14">tRNA N(3)-cytidine methyltransferase METTL6</fullName>
    </recommendedName>
    <alternativeName>
        <fullName evidence="15">Methyltransferase-like protein 6</fullName>
    </alternativeName>
</protein>
<feature type="binding site" evidence="16">
    <location>
        <position position="594"/>
    </location>
    <ligand>
        <name>S-adenosyl-L-methionine</name>
        <dbReference type="ChEBI" id="CHEBI:59789"/>
    </ligand>
</feature>
<keyword evidence="6 16" id="KW-0808">Transferase</keyword>
<comment type="subcellular location">
    <subcellularLocation>
        <location evidence="2">Cytoplasm</location>
    </subcellularLocation>
    <subcellularLocation>
        <location evidence="1">Nucleus</location>
    </subcellularLocation>
</comment>
<evidence type="ECO:0000256" key="7">
    <source>
        <dbReference type="ARBA" id="ARBA00022691"/>
    </source>
</evidence>
<dbReference type="InterPro" id="IPR049560">
    <property type="entry name" value="MeTrfase_RsmB-F_NOP2_cat"/>
</dbReference>
<dbReference type="Pfam" id="PF01189">
    <property type="entry name" value="Methyltr_RsmB-F"/>
    <property type="match status" value="1"/>
</dbReference>
<keyword evidence="5 16" id="KW-0489">Methyltransferase</keyword>
<dbReference type="InterPro" id="IPR001678">
    <property type="entry name" value="MeTrfase_RsmB-F_NOP2_dom"/>
</dbReference>
<dbReference type="PROSITE" id="PS51686">
    <property type="entry name" value="SAM_MT_RSMB_NOP"/>
    <property type="match status" value="1"/>
</dbReference>
<dbReference type="EMBL" id="KE124801">
    <property type="protein sequence ID" value="EPB79002.1"/>
    <property type="molecule type" value="Genomic_DNA"/>
</dbReference>
<sequence length="899" mass="101948">MANDVLYREVAEIIRSVLAKEQSVRKAVYGSEYKILKSPIAMRENAPVPSSKTEVEVHEEPKCNPFGTRYLTDETRVWEHNAWDNVDWSEEMEEHARQVVETQKTQAVEDSKAKKLLDEPAKQWDAFYSQHNNNFFKDRNWLLKEFPELDMNNHPEGSTVRVLEVGCGVGNTSLPLVQWDEHRRMYLYCCDYSDVAVQVLKQNEKYDTSRMHGFVWDITQDPPDDAPAKESLDYVVCIYVLSAIHPSKSRQAVDNLVSLLKPGGMLLLKDYGRFDLTQLRFKKDRYIEENLYCRGDGTLVYFFSKDELDELLRAAGLVEKANFVDKRLIVNRAKQNKKSLLRLSCETLRFRTLFDEILKDPELAQIADDPEVKGNVNLAYVLLYEFLAGAGLGRASPRLRGVIYRHTKAIHDREKALAADGRGVAAIKEAGESTEATVVIPRYARINTLKWTSEEAIETLTSEDWKVVEVSPEDDFAKCVGNMAEDEVLIDPHVGNLLIFPHSNDFHRYWLVEQRYLILQDKASCLPAFLLAPSPGSHVFDTCAAPGMKTSHVASIVGETGKVWAMDRSEERVAIMNQILEECGVQNASVFHGDFLKTDVTDKKFSKVKYAIVDPPCSGSGMVKRMDELTGGNADKGRLEKLKNLQAMILKHALKFPNLQRAVYSTCSIHEEENEQVVDEVLLDTYVRQHFRLASPLLPSWSCRGLDTYEFGSDCLRADPAKTLTNGFFVAMFERISGDCGQEDNKNKKKKKRKEVDEGVDLKEDCPVKKKKFEEDGVADEEEANDDNWDCDLEKQAEDSLAKCTLTENVTAGRNNIAYVPDYSNSMSLVSTLPDQIYVSLAMNTWTAPVKFFGKGKPTNAYDGNFCQFANMVHANSTKIGCSYKRCNDQFLVTCLYDK</sequence>
<name>A0A0D6MCJ1_9BILA</name>
<proteinExistence type="inferred from homology"/>
<evidence type="ECO:0000313" key="18">
    <source>
        <dbReference type="EMBL" id="EPB79002.1"/>
    </source>
</evidence>
<keyword evidence="8" id="KW-0819">tRNA processing</keyword>
<dbReference type="InterPro" id="IPR035940">
    <property type="entry name" value="CAP_sf"/>
</dbReference>
<feature type="domain" description="SAM-dependent MTase RsmB/NOP-type" evidence="17">
    <location>
        <begin position="432"/>
        <end position="736"/>
    </location>
</feature>
<dbReference type="CDD" id="cd02440">
    <property type="entry name" value="AdoMet_MTases"/>
    <property type="match status" value="2"/>
</dbReference>
<accession>A0A0D6MCJ1</accession>
<feature type="non-terminal residue" evidence="18">
    <location>
        <position position="899"/>
    </location>
</feature>
<keyword evidence="9 16" id="KW-0694">RNA-binding</keyword>
<dbReference type="Pfam" id="PF00188">
    <property type="entry name" value="CAP"/>
    <property type="match status" value="1"/>
</dbReference>
<gene>
    <name evidence="18" type="ORF">ANCCEY_01859</name>
</gene>
<dbReference type="GO" id="GO:0003723">
    <property type="term" value="F:RNA binding"/>
    <property type="evidence" value="ECO:0007669"/>
    <property type="project" value="UniProtKB-UniRule"/>
</dbReference>
<evidence type="ECO:0000256" key="5">
    <source>
        <dbReference type="ARBA" id="ARBA00022603"/>
    </source>
</evidence>
<evidence type="ECO:0000256" key="3">
    <source>
        <dbReference type="ARBA" id="ARBA00009725"/>
    </source>
</evidence>
<evidence type="ECO:0000256" key="15">
    <source>
        <dbReference type="ARBA" id="ARBA00079889"/>
    </source>
</evidence>
<evidence type="ECO:0000256" key="1">
    <source>
        <dbReference type="ARBA" id="ARBA00004123"/>
    </source>
</evidence>
<organism evidence="18 19">
    <name type="scientific">Ancylostoma ceylanicum</name>
    <dbReference type="NCBI Taxonomy" id="53326"/>
    <lineage>
        <taxon>Eukaryota</taxon>
        <taxon>Metazoa</taxon>
        <taxon>Ecdysozoa</taxon>
        <taxon>Nematoda</taxon>
        <taxon>Chromadorea</taxon>
        <taxon>Rhabditida</taxon>
        <taxon>Rhabditina</taxon>
        <taxon>Rhabditomorpha</taxon>
        <taxon>Strongyloidea</taxon>
        <taxon>Ancylostomatidae</taxon>
        <taxon>Ancylostomatinae</taxon>
        <taxon>Ancylostoma</taxon>
    </lineage>
</organism>
<comment type="caution">
    <text evidence="16">Lacks conserved residue(s) required for the propagation of feature annotation.</text>
</comment>
<evidence type="ECO:0000256" key="6">
    <source>
        <dbReference type="ARBA" id="ARBA00022679"/>
    </source>
</evidence>
<comment type="similarity">
    <text evidence="3">Belongs to the methyltransferase superfamily. METL family.</text>
</comment>
<comment type="catalytic activity">
    <reaction evidence="11">
        <text>cytidine(32) in tRNA(Ser) + S-adenosyl-L-methionine = N(3)-methylcytidine(32) in tRNA(Ser) + S-adenosyl-L-homocysteine + H(+)</text>
        <dbReference type="Rhea" id="RHEA:50956"/>
        <dbReference type="Rhea" id="RHEA-COMP:12849"/>
        <dbReference type="Rhea" id="RHEA-COMP:12851"/>
        <dbReference type="ChEBI" id="CHEBI:15378"/>
        <dbReference type="ChEBI" id="CHEBI:57856"/>
        <dbReference type="ChEBI" id="CHEBI:59789"/>
        <dbReference type="ChEBI" id="CHEBI:74894"/>
        <dbReference type="ChEBI" id="CHEBI:82748"/>
    </reaction>
    <physiologicalReaction direction="left-to-right" evidence="11">
        <dbReference type="Rhea" id="RHEA:50957"/>
    </physiologicalReaction>
</comment>
<dbReference type="SMART" id="SM00198">
    <property type="entry name" value="SCP"/>
    <property type="match status" value="1"/>
</dbReference>
<dbReference type="AlphaFoldDB" id="A0A0D6MCJ1"/>
<dbReference type="Pfam" id="PF21153">
    <property type="entry name" value="NSUN5_N"/>
    <property type="match status" value="1"/>
</dbReference>
<evidence type="ECO:0000259" key="17">
    <source>
        <dbReference type="PROSITE" id="PS51686"/>
    </source>
</evidence>
<dbReference type="PANTHER" id="PTHR22809">
    <property type="entry name" value="METHYLTRANSFERASE-RELATED"/>
    <property type="match status" value="1"/>
</dbReference>
<evidence type="ECO:0000256" key="16">
    <source>
        <dbReference type="PROSITE-ProRule" id="PRU01023"/>
    </source>
</evidence>
<dbReference type="GO" id="GO:0005737">
    <property type="term" value="C:cytoplasm"/>
    <property type="evidence" value="ECO:0007669"/>
    <property type="project" value="UniProtKB-SubCell"/>
</dbReference>
<dbReference type="InterPro" id="IPR014044">
    <property type="entry name" value="CAP_dom"/>
</dbReference>
<evidence type="ECO:0000256" key="9">
    <source>
        <dbReference type="ARBA" id="ARBA00022884"/>
    </source>
</evidence>
<dbReference type="Gene3D" id="3.40.33.10">
    <property type="entry name" value="CAP"/>
    <property type="match status" value="1"/>
</dbReference>
<evidence type="ECO:0000256" key="2">
    <source>
        <dbReference type="ARBA" id="ARBA00004496"/>
    </source>
</evidence>
<dbReference type="FunFam" id="3.40.50.150:FF:000279">
    <property type="entry name" value="Methyltransferase-like protein"/>
    <property type="match status" value="1"/>
</dbReference>
<dbReference type="GO" id="GO:0030488">
    <property type="term" value="P:tRNA methylation"/>
    <property type="evidence" value="ECO:0007669"/>
    <property type="project" value="UniProtKB-ARBA"/>
</dbReference>
<dbReference type="Gene3D" id="3.30.70.1170">
    <property type="entry name" value="Sun protein, domain 3"/>
    <property type="match status" value="1"/>
</dbReference>
<keyword evidence="10" id="KW-0539">Nucleus</keyword>
<dbReference type="InterPro" id="IPR048889">
    <property type="entry name" value="NSUN5_RCM1_N"/>
</dbReference>
<feature type="binding site" evidence="16">
    <location>
        <position position="614"/>
    </location>
    <ligand>
        <name>S-adenosyl-L-methionine</name>
        <dbReference type="ChEBI" id="CHEBI:59789"/>
    </ligand>
</feature>